<dbReference type="Proteomes" id="UP000006556">
    <property type="component" value="Chromosome"/>
</dbReference>
<dbReference type="InterPro" id="IPR051449">
    <property type="entry name" value="ABC-2_transporter_component"/>
</dbReference>
<evidence type="ECO:0000256" key="4">
    <source>
        <dbReference type="ARBA" id="ARBA00022475"/>
    </source>
</evidence>
<dbReference type="PROSITE" id="PS51012">
    <property type="entry name" value="ABC_TM2"/>
    <property type="match status" value="1"/>
</dbReference>
<dbReference type="HOGENOM" id="CLU_039483_8_4_9"/>
<feature type="transmembrane region" description="Helical" evidence="8">
    <location>
        <begin position="186"/>
        <end position="209"/>
    </location>
</feature>
<dbReference type="InterPro" id="IPR047817">
    <property type="entry name" value="ABC2_TM_bact-type"/>
</dbReference>
<dbReference type="eggNOG" id="COG0842">
    <property type="taxonomic scope" value="Bacteria"/>
</dbReference>
<evidence type="ECO:0000313" key="10">
    <source>
        <dbReference type="EMBL" id="BAF60985.1"/>
    </source>
</evidence>
<protein>
    <submittedName>
        <fullName evidence="10">ABC-type multidrug transport system, permease component</fullName>
    </submittedName>
</protein>
<evidence type="ECO:0000259" key="9">
    <source>
        <dbReference type="PROSITE" id="PS51012"/>
    </source>
</evidence>
<accession>A5CYD4</accession>
<sequence length="386" mass="42893">MRQVLSIACYETMCILKDKILLLMVFAVPLIYAVLFGLVYVQGILTGIPMGIVDMDNSSLSREVVQAFENSPRFKIVREIDTYPRLEEGMKNGAVRAGLVIPEDFEKRISQHRSVEVLTVYDGSNLIWGYNIRKYALEVINKFSADHAAARLAGMGMSGREVAGILDAVSCNIEVWYNPTFSYATFLLGGLMMMIIHQICLLSVSLSVTREKERNSWLMYLSSPVPGWKIFLGKCLPYFAANFLNYLLLIWLGAAVFHVKTGGSLLLIILLGLLYDIIITSAGFCVSALAPDSLQATRYLMLLSVPLFIISGYTWPPTHIPPLINGLARLLPYTWMAEGFRLVTVKELGFAYLAPAVLALFSMAMAAVLFAAIVAKRRRAPVIRAE</sequence>
<gene>
    <name evidence="10" type="ordered locus">PTH_2804</name>
</gene>
<evidence type="ECO:0000313" key="11">
    <source>
        <dbReference type="Proteomes" id="UP000006556"/>
    </source>
</evidence>
<dbReference type="EMBL" id="AP009389">
    <property type="protein sequence ID" value="BAF60985.1"/>
    <property type="molecule type" value="Genomic_DNA"/>
</dbReference>
<organism evidence="10 11">
    <name type="scientific">Pelotomaculum thermopropionicum (strain DSM 13744 / JCM 10971 / SI)</name>
    <dbReference type="NCBI Taxonomy" id="370438"/>
    <lineage>
        <taxon>Bacteria</taxon>
        <taxon>Bacillati</taxon>
        <taxon>Bacillota</taxon>
        <taxon>Clostridia</taxon>
        <taxon>Eubacteriales</taxon>
        <taxon>Desulfotomaculaceae</taxon>
        <taxon>Pelotomaculum</taxon>
    </lineage>
</organism>
<feature type="transmembrane region" description="Helical" evidence="8">
    <location>
        <begin position="20"/>
        <end position="41"/>
    </location>
</feature>
<dbReference type="InterPro" id="IPR013525">
    <property type="entry name" value="ABC2_TM"/>
</dbReference>
<name>A5CYD4_PELTS</name>
<dbReference type="KEGG" id="pth:PTH_2804"/>
<feature type="transmembrane region" description="Helical" evidence="8">
    <location>
        <begin position="296"/>
        <end position="315"/>
    </location>
</feature>
<dbReference type="GO" id="GO:0140359">
    <property type="term" value="F:ABC-type transporter activity"/>
    <property type="evidence" value="ECO:0007669"/>
    <property type="project" value="InterPro"/>
</dbReference>
<keyword evidence="11" id="KW-1185">Reference proteome</keyword>
<dbReference type="PANTHER" id="PTHR30294">
    <property type="entry name" value="MEMBRANE COMPONENT OF ABC TRANSPORTER YHHJ-RELATED"/>
    <property type="match status" value="1"/>
</dbReference>
<evidence type="ECO:0000256" key="8">
    <source>
        <dbReference type="SAM" id="Phobius"/>
    </source>
</evidence>
<comment type="similarity">
    <text evidence="2">Belongs to the ABC-2 integral membrane protein family.</text>
</comment>
<evidence type="ECO:0000256" key="3">
    <source>
        <dbReference type="ARBA" id="ARBA00022448"/>
    </source>
</evidence>
<evidence type="ECO:0000256" key="2">
    <source>
        <dbReference type="ARBA" id="ARBA00007783"/>
    </source>
</evidence>
<keyword evidence="5 8" id="KW-0812">Transmembrane</keyword>
<keyword evidence="4" id="KW-1003">Cell membrane</keyword>
<evidence type="ECO:0000256" key="6">
    <source>
        <dbReference type="ARBA" id="ARBA00022989"/>
    </source>
</evidence>
<feature type="transmembrane region" description="Helical" evidence="8">
    <location>
        <begin position="350"/>
        <end position="375"/>
    </location>
</feature>
<feature type="transmembrane region" description="Helical" evidence="8">
    <location>
        <begin position="265"/>
        <end position="289"/>
    </location>
</feature>
<reference evidence="11" key="1">
    <citation type="journal article" date="2008" name="Genome Res.">
        <title>The genome of Pelotomaculum thermopropionicum reveals niche-associated evolution in anaerobic microbiota.</title>
        <authorList>
            <person name="Kosaka T."/>
            <person name="Kato S."/>
            <person name="Shimoyama T."/>
            <person name="Ishii S."/>
            <person name="Abe T."/>
            <person name="Watanabe K."/>
        </authorList>
    </citation>
    <scope>NUCLEOTIDE SEQUENCE [LARGE SCALE GENOMIC DNA]</scope>
    <source>
        <strain evidence="11">DSM 13744 / JCM 10971 / SI</strain>
    </source>
</reference>
<dbReference type="PANTHER" id="PTHR30294:SF29">
    <property type="entry name" value="MULTIDRUG ABC TRANSPORTER PERMEASE YBHS-RELATED"/>
    <property type="match status" value="1"/>
</dbReference>
<dbReference type="eggNOG" id="COG1511">
    <property type="taxonomic scope" value="Bacteria"/>
</dbReference>
<feature type="domain" description="ABC transmembrane type-2" evidence="9">
    <location>
        <begin position="133"/>
        <end position="378"/>
    </location>
</feature>
<evidence type="ECO:0000256" key="5">
    <source>
        <dbReference type="ARBA" id="ARBA00022692"/>
    </source>
</evidence>
<comment type="subcellular location">
    <subcellularLocation>
        <location evidence="1">Cell membrane</location>
        <topology evidence="1">Multi-pass membrane protein</topology>
    </subcellularLocation>
</comment>
<evidence type="ECO:0000256" key="7">
    <source>
        <dbReference type="ARBA" id="ARBA00023136"/>
    </source>
</evidence>
<dbReference type="AlphaFoldDB" id="A5CYD4"/>
<dbReference type="STRING" id="370438.PTH_2804"/>
<keyword evidence="3" id="KW-0813">Transport</keyword>
<dbReference type="GO" id="GO:0005886">
    <property type="term" value="C:plasma membrane"/>
    <property type="evidence" value="ECO:0007669"/>
    <property type="project" value="UniProtKB-SubCell"/>
</dbReference>
<feature type="transmembrane region" description="Helical" evidence="8">
    <location>
        <begin position="238"/>
        <end position="259"/>
    </location>
</feature>
<dbReference type="Pfam" id="PF12698">
    <property type="entry name" value="ABC2_membrane_3"/>
    <property type="match status" value="1"/>
</dbReference>
<proteinExistence type="inferred from homology"/>
<dbReference type="Gene3D" id="3.40.1710.10">
    <property type="entry name" value="abc type-2 transporter like domain"/>
    <property type="match status" value="1"/>
</dbReference>
<evidence type="ECO:0000256" key="1">
    <source>
        <dbReference type="ARBA" id="ARBA00004651"/>
    </source>
</evidence>
<keyword evidence="7 8" id="KW-0472">Membrane</keyword>
<keyword evidence="6 8" id="KW-1133">Transmembrane helix</keyword>